<dbReference type="Proteomes" id="UP001199916">
    <property type="component" value="Unassembled WGS sequence"/>
</dbReference>
<keyword evidence="2" id="KW-1185">Reference proteome</keyword>
<evidence type="ECO:0000313" key="1">
    <source>
        <dbReference type="EMBL" id="MCE5173545.1"/>
    </source>
</evidence>
<protein>
    <recommendedName>
        <fullName evidence="3">S9 family peptidase</fullName>
    </recommendedName>
</protein>
<evidence type="ECO:0000313" key="2">
    <source>
        <dbReference type="Proteomes" id="UP001199916"/>
    </source>
</evidence>
<dbReference type="EMBL" id="JAJNBZ010000057">
    <property type="protein sequence ID" value="MCE5173545.1"/>
    <property type="molecule type" value="Genomic_DNA"/>
</dbReference>
<name>A0ABS8YSE0_9BACL</name>
<organism evidence="1 2">
    <name type="scientific">Paenibacillus profundus</name>
    <dbReference type="NCBI Taxonomy" id="1173085"/>
    <lineage>
        <taxon>Bacteria</taxon>
        <taxon>Bacillati</taxon>
        <taxon>Bacillota</taxon>
        <taxon>Bacilli</taxon>
        <taxon>Bacillales</taxon>
        <taxon>Paenibacillaceae</taxon>
        <taxon>Paenibacillus</taxon>
    </lineage>
</organism>
<gene>
    <name evidence="1" type="ORF">LQV63_30410</name>
</gene>
<evidence type="ECO:0008006" key="3">
    <source>
        <dbReference type="Google" id="ProtNLM"/>
    </source>
</evidence>
<comment type="caution">
    <text evidence="1">The sequence shown here is derived from an EMBL/GenBank/DDBJ whole genome shotgun (WGS) entry which is preliminary data.</text>
</comment>
<proteinExistence type="predicted"/>
<sequence length="290" mass="33067">MTETNSTRRQLVRYMLSAHELAPEQVVGRAIEALIYRDERYAHSFFRYDPGYLKGTSPRQVGYTILNKSVDSKGKAVVAAAIDYSYQDPYYAVEKKQFTLTKSKDGYKIDEMKEMGSIRIADWSGEIVTTTEADQKGDLIFKLEQVPQDDGWKNEGFANLVYRESASGKKIWFLVKQRQGEQSRLRLMSYDWNQGSFEKFGWLAGAEHSSMMILDGNGERAAIDVTREDNRADIAILSIDGTDTAPVYLSDKLQGPNYEEMGTRLWDGSMLSFYIAVDGRDFFFKYNAAQ</sequence>
<reference evidence="1 2" key="1">
    <citation type="submission" date="2021-11" db="EMBL/GenBank/DDBJ databases">
        <title>Draft genome sequence of Paenibacillus profundus YoMME, a new Gram-positive bacteria with exoelectrogenic properties.</title>
        <authorList>
            <person name="Hubenova Y."/>
            <person name="Hubenova E."/>
            <person name="Manasiev Y."/>
            <person name="Peykov S."/>
            <person name="Mitov M."/>
        </authorList>
    </citation>
    <scope>NUCLEOTIDE SEQUENCE [LARGE SCALE GENOMIC DNA]</scope>
    <source>
        <strain evidence="1 2">YoMME</strain>
    </source>
</reference>
<accession>A0ABS8YSE0</accession>